<evidence type="ECO:0000259" key="1">
    <source>
        <dbReference type="PROSITE" id="PS50883"/>
    </source>
</evidence>
<evidence type="ECO:0000313" key="3">
    <source>
        <dbReference type="Proteomes" id="UP000268016"/>
    </source>
</evidence>
<sequence length="263" mass="28317">MTAFDQTRAAHDAQDPFAYVLAARDHDTPEMVREALAAGRCSLAVQPVMLAGGGIGFYEGLIRITDSGGRLLPARVFHPLVEETALGRDIDAAALSLGFDLLRRNPGVRLSINVSARSLADSAWRKALSDSLAASPLAPERLILEITERSAMLLPEVVARFMAEMQPVGIAFALDDFGGGFTSFRHLRSFFFDLVKFDQSFTEAVADSPDNQALISALLAVAHQFDMFAVAPGVERAADADWLTGAGVDCLQGYHLGAPRTRL</sequence>
<dbReference type="Gene3D" id="3.20.20.450">
    <property type="entry name" value="EAL domain"/>
    <property type="match status" value="1"/>
</dbReference>
<feature type="domain" description="EAL" evidence="1">
    <location>
        <begin position="25"/>
        <end position="263"/>
    </location>
</feature>
<dbReference type="PANTHER" id="PTHR33121:SF79">
    <property type="entry name" value="CYCLIC DI-GMP PHOSPHODIESTERASE PDED-RELATED"/>
    <property type="match status" value="1"/>
</dbReference>
<evidence type="ECO:0000313" key="2">
    <source>
        <dbReference type="EMBL" id="ROT99353.1"/>
    </source>
</evidence>
<dbReference type="PROSITE" id="PS50883">
    <property type="entry name" value="EAL"/>
    <property type="match status" value="1"/>
</dbReference>
<protein>
    <submittedName>
        <fullName evidence="2">EAL domain-containing protein</fullName>
    </submittedName>
</protein>
<dbReference type="InterPro" id="IPR050706">
    <property type="entry name" value="Cyclic-di-GMP_PDE-like"/>
</dbReference>
<dbReference type="SMART" id="SM00052">
    <property type="entry name" value="EAL"/>
    <property type="match status" value="1"/>
</dbReference>
<dbReference type="CDD" id="cd01948">
    <property type="entry name" value="EAL"/>
    <property type="match status" value="1"/>
</dbReference>
<dbReference type="InterPro" id="IPR001633">
    <property type="entry name" value="EAL_dom"/>
</dbReference>
<dbReference type="GO" id="GO:0071111">
    <property type="term" value="F:cyclic-guanylate-specific phosphodiesterase activity"/>
    <property type="evidence" value="ECO:0007669"/>
    <property type="project" value="InterPro"/>
</dbReference>
<name>A0A3N2QVU6_9RHOB</name>
<dbReference type="Proteomes" id="UP000268016">
    <property type="component" value="Unassembled WGS sequence"/>
</dbReference>
<reference evidence="2 3" key="1">
    <citation type="submission" date="2018-10" db="EMBL/GenBank/DDBJ databases">
        <title>Histidinibacterium lentulum gen. nov., sp. nov., a marine bacterium from the culture broth of Picochlorum sp. 122.</title>
        <authorList>
            <person name="Wang G."/>
        </authorList>
    </citation>
    <scope>NUCLEOTIDE SEQUENCE [LARGE SCALE GENOMIC DNA]</scope>
    <source>
        <strain evidence="2 3">B17</strain>
    </source>
</reference>
<dbReference type="AlphaFoldDB" id="A0A3N2QVU6"/>
<keyword evidence="3" id="KW-1185">Reference proteome</keyword>
<organism evidence="2 3">
    <name type="scientific">Histidinibacterium lentulum</name>
    <dbReference type="NCBI Taxonomy" id="2480588"/>
    <lineage>
        <taxon>Bacteria</taxon>
        <taxon>Pseudomonadati</taxon>
        <taxon>Pseudomonadota</taxon>
        <taxon>Alphaproteobacteria</taxon>
        <taxon>Rhodobacterales</taxon>
        <taxon>Paracoccaceae</taxon>
        <taxon>Histidinibacterium</taxon>
    </lineage>
</organism>
<comment type="caution">
    <text evidence="2">The sequence shown here is derived from an EMBL/GenBank/DDBJ whole genome shotgun (WGS) entry which is preliminary data.</text>
</comment>
<dbReference type="SUPFAM" id="SSF141868">
    <property type="entry name" value="EAL domain-like"/>
    <property type="match status" value="1"/>
</dbReference>
<dbReference type="EMBL" id="RDRB01000007">
    <property type="protein sequence ID" value="ROT99353.1"/>
    <property type="molecule type" value="Genomic_DNA"/>
</dbReference>
<dbReference type="PANTHER" id="PTHR33121">
    <property type="entry name" value="CYCLIC DI-GMP PHOSPHODIESTERASE PDEF"/>
    <property type="match status" value="1"/>
</dbReference>
<dbReference type="RefSeq" id="WP_123642948.1">
    <property type="nucleotide sequence ID" value="NZ_ML119087.1"/>
</dbReference>
<dbReference type="Pfam" id="PF00563">
    <property type="entry name" value="EAL"/>
    <property type="match status" value="1"/>
</dbReference>
<accession>A0A3N2QVU6</accession>
<dbReference type="InterPro" id="IPR035919">
    <property type="entry name" value="EAL_sf"/>
</dbReference>
<gene>
    <name evidence="2" type="ORF">EAT49_14125</name>
</gene>
<dbReference type="OrthoDB" id="23692at2"/>
<proteinExistence type="predicted"/>